<dbReference type="GO" id="GO:0006865">
    <property type="term" value="P:amino acid transport"/>
    <property type="evidence" value="ECO:0007669"/>
    <property type="project" value="UniProtKB-KW"/>
</dbReference>
<protein>
    <recommendedName>
        <fullName evidence="12">Amino acid transporter transmembrane domain-containing protein</fullName>
    </recommendedName>
</protein>
<feature type="domain" description="Amino acid transporter transmembrane" evidence="12">
    <location>
        <begin position="66"/>
        <end position="131"/>
    </location>
</feature>
<evidence type="ECO:0000256" key="10">
    <source>
        <dbReference type="ARBA" id="ARBA00045588"/>
    </source>
</evidence>
<evidence type="ECO:0000256" key="5">
    <source>
        <dbReference type="ARBA" id="ARBA00022847"/>
    </source>
</evidence>
<keyword evidence="14" id="KW-1185">Reference proteome</keyword>
<accession>A0A6A6NI40</accession>
<dbReference type="GO" id="GO:0009734">
    <property type="term" value="P:auxin-activated signaling pathway"/>
    <property type="evidence" value="ECO:0007669"/>
    <property type="project" value="UniProtKB-KW"/>
</dbReference>
<keyword evidence="7" id="KW-1133">Transmembrane helix</keyword>
<organism evidence="13 14">
    <name type="scientific">Hevea brasiliensis</name>
    <name type="common">Para rubber tree</name>
    <name type="synonym">Siphonia brasiliensis</name>
    <dbReference type="NCBI Taxonomy" id="3981"/>
    <lineage>
        <taxon>Eukaryota</taxon>
        <taxon>Viridiplantae</taxon>
        <taxon>Streptophyta</taxon>
        <taxon>Embryophyta</taxon>
        <taxon>Tracheophyta</taxon>
        <taxon>Spermatophyta</taxon>
        <taxon>Magnoliopsida</taxon>
        <taxon>eudicotyledons</taxon>
        <taxon>Gunneridae</taxon>
        <taxon>Pentapetalae</taxon>
        <taxon>rosids</taxon>
        <taxon>fabids</taxon>
        <taxon>Malpighiales</taxon>
        <taxon>Euphorbiaceae</taxon>
        <taxon>Crotonoideae</taxon>
        <taxon>Micrandreae</taxon>
        <taxon>Hevea</taxon>
    </lineage>
</organism>
<dbReference type="Pfam" id="PF01490">
    <property type="entry name" value="Aa_trans"/>
    <property type="match status" value="1"/>
</dbReference>
<evidence type="ECO:0000256" key="6">
    <source>
        <dbReference type="ARBA" id="ARBA00022970"/>
    </source>
</evidence>
<comment type="function">
    <text evidence="10">Carrier protein involved in proton-driven auxin influx. Mediates the formation of auxin gradient from developing leaves (site of auxin biosynthesis) to tips by contributing to the loading of auxin in vascular tissues and facilitating acropetal (base to tip) auxin transport within inner tissues of the root apex, and basipetal (tip to base) auxin transport within outer tissues of the root apex. May be involved in lateral roots and nodules formation.</text>
</comment>
<evidence type="ECO:0000313" key="13">
    <source>
        <dbReference type="EMBL" id="KAF2324756.1"/>
    </source>
</evidence>
<dbReference type="AlphaFoldDB" id="A0A6A6NI40"/>
<dbReference type="EMBL" id="JAAGAX010000001">
    <property type="protein sequence ID" value="KAF2324756.1"/>
    <property type="molecule type" value="Genomic_DNA"/>
</dbReference>
<evidence type="ECO:0000256" key="3">
    <source>
        <dbReference type="ARBA" id="ARBA00022448"/>
    </source>
</evidence>
<dbReference type="Proteomes" id="UP000467840">
    <property type="component" value="Chromosome 5"/>
</dbReference>
<comment type="subcellular location">
    <subcellularLocation>
        <location evidence="1">Endomembrane system</location>
        <topology evidence="1">Multi-pass membrane protein</topology>
    </subcellularLocation>
</comment>
<dbReference type="GO" id="GO:0012505">
    <property type="term" value="C:endomembrane system"/>
    <property type="evidence" value="ECO:0007669"/>
    <property type="project" value="UniProtKB-SubCell"/>
</dbReference>
<evidence type="ECO:0000256" key="11">
    <source>
        <dbReference type="SAM" id="MobiDB-lite"/>
    </source>
</evidence>
<evidence type="ECO:0000256" key="1">
    <source>
        <dbReference type="ARBA" id="ARBA00004127"/>
    </source>
</evidence>
<keyword evidence="3" id="KW-0813">Transport</keyword>
<keyword evidence="5" id="KW-0769">Symport</keyword>
<reference evidence="13 14" key="1">
    <citation type="journal article" date="2020" name="Mol. Plant">
        <title>The Chromosome-Based Rubber Tree Genome Provides New Insights into Spurge Genome Evolution and Rubber Biosynthesis.</title>
        <authorList>
            <person name="Liu J."/>
            <person name="Shi C."/>
            <person name="Shi C.C."/>
            <person name="Li W."/>
            <person name="Zhang Q.J."/>
            <person name="Zhang Y."/>
            <person name="Li K."/>
            <person name="Lu H.F."/>
            <person name="Shi C."/>
            <person name="Zhu S.T."/>
            <person name="Xiao Z.Y."/>
            <person name="Nan H."/>
            <person name="Yue Y."/>
            <person name="Zhu X.G."/>
            <person name="Wu Y."/>
            <person name="Hong X.N."/>
            <person name="Fan G.Y."/>
            <person name="Tong Y."/>
            <person name="Zhang D."/>
            <person name="Mao C.L."/>
            <person name="Liu Y.L."/>
            <person name="Hao S.J."/>
            <person name="Liu W.Q."/>
            <person name="Lv M.Q."/>
            <person name="Zhang H.B."/>
            <person name="Liu Y."/>
            <person name="Hu-Tang G.R."/>
            <person name="Wang J.P."/>
            <person name="Wang J.H."/>
            <person name="Sun Y.H."/>
            <person name="Ni S.B."/>
            <person name="Chen W.B."/>
            <person name="Zhang X.C."/>
            <person name="Jiao Y.N."/>
            <person name="Eichler E.E."/>
            <person name="Li G.H."/>
            <person name="Liu X."/>
            <person name="Gao L.Z."/>
        </authorList>
    </citation>
    <scope>NUCLEOTIDE SEQUENCE [LARGE SCALE GENOMIC DNA]</scope>
    <source>
        <strain evidence="14">cv. GT1</strain>
        <tissue evidence="13">Leaf</tissue>
    </source>
</reference>
<keyword evidence="6" id="KW-0029">Amino-acid transport</keyword>
<evidence type="ECO:0000256" key="7">
    <source>
        <dbReference type="ARBA" id="ARBA00022989"/>
    </source>
</evidence>
<evidence type="ECO:0000256" key="9">
    <source>
        <dbReference type="ARBA" id="ARBA00023294"/>
    </source>
</evidence>
<keyword evidence="9" id="KW-0927">Auxin signaling pathway</keyword>
<dbReference type="InterPro" id="IPR013057">
    <property type="entry name" value="AA_transpt_TM"/>
</dbReference>
<evidence type="ECO:0000259" key="12">
    <source>
        <dbReference type="Pfam" id="PF01490"/>
    </source>
</evidence>
<gene>
    <name evidence="13" type="ORF">GH714_016662</name>
</gene>
<evidence type="ECO:0000256" key="2">
    <source>
        <dbReference type="ARBA" id="ARBA00005590"/>
    </source>
</evidence>
<comment type="similarity">
    <text evidence="2">Belongs to the amino acid/polyamine transporter 2 family. Amino acid/auxin permease (AAAP) (TC 2.A.18.1) subfamily.</text>
</comment>
<proteinExistence type="inferred from homology"/>
<dbReference type="PANTHER" id="PTHR48017">
    <property type="entry name" value="OS05G0424000 PROTEIN-RELATED"/>
    <property type="match status" value="1"/>
</dbReference>
<evidence type="ECO:0000313" key="14">
    <source>
        <dbReference type="Proteomes" id="UP000467840"/>
    </source>
</evidence>
<evidence type="ECO:0000256" key="8">
    <source>
        <dbReference type="ARBA" id="ARBA00023136"/>
    </source>
</evidence>
<keyword evidence="4" id="KW-0812">Transmembrane</keyword>
<keyword evidence="8" id="KW-0472">Membrane</keyword>
<sequence>MGEVVEDNNSAIPPPPVSASPFTYGSSQNTTPNNFLSPLGSPLRKVIKLTKLDPQDAWPPITESRNGNAFYAALHNLCAGIGIQALVLPVSFTILGWTRGIISLTVAHIWQLYTQWLLARLHESTETAIRYSRYLNSSVLLLATMPSSEKKPSHVPMWRGMVAACLIIAL</sequence>
<feature type="region of interest" description="Disordered" evidence="11">
    <location>
        <begin position="1"/>
        <end position="24"/>
    </location>
</feature>
<name>A0A6A6NI40_HEVBR</name>
<dbReference type="GO" id="GO:0015293">
    <property type="term" value="F:symporter activity"/>
    <property type="evidence" value="ECO:0007669"/>
    <property type="project" value="UniProtKB-KW"/>
</dbReference>
<comment type="caution">
    <text evidence="13">The sequence shown here is derived from an EMBL/GenBank/DDBJ whole genome shotgun (WGS) entry which is preliminary data.</text>
</comment>
<evidence type="ECO:0000256" key="4">
    <source>
        <dbReference type="ARBA" id="ARBA00022692"/>
    </source>
</evidence>